<dbReference type="SUPFAM" id="SSF102114">
    <property type="entry name" value="Radical SAM enzymes"/>
    <property type="match status" value="1"/>
</dbReference>
<reference evidence="18 19" key="1">
    <citation type="submission" date="2017-12" db="EMBL/GenBank/DDBJ databases">
        <title>Phylogenetic diversity of female urinary microbiome.</title>
        <authorList>
            <person name="Thomas-White K."/>
            <person name="Wolfe A.J."/>
        </authorList>
    </citation>
    <scope>NUCLEOTIDE SEQUENCE [LARGE SCALE GENOMIC DNA]</scope>
    <source>
        <strain evidence="18 19">UMB0416</strain>
    </source>
</reference>
<accession>A0A2I1RHR6</accession>
<evidence type="ECO:0000256" key="11">
    <source>
        <dbReference type="ARBA" id="ARBA00023014"/>
    </source>
</evidence>
<feature type="domain" description="Radical SAM core" evidence="17">
    <location>
        <begin position="80"/>
        <end position="313"/>
    </location>
</feature>
<dbReference type="GO" id="GO:0006782">
    <property type="term" value="P:protoporphyrinogen IX biosynthetic process"/>
    <property type="evidence" value="ECO:0007669"/>
    <property type="project" value="UniProtKB-UniPathway"/>
</dbReference>
<feature type="binding site" evidence="15">
    <location>
        <position position="89"/>
    </location>
    <ligand>
        <name>S-adenosyl-L-methionine</name>
        <dbReference type="ChEBI" id="CHEBI:59789"/>
        <label>1</label>
    </ligand>
</feature>
<dbReference type="NCBIfam" id="TIGR00538">
    <property type="entry name" value="hemN"/>
    <property type="match status" value="1"/>
</dbReference>
<dbReference type="InterPro" id="IPR034505">
    <property type="entry name" value="Coproporphyrinogen-III_oxidase"/>
</dbReference>
<dbReference type="EC" id="1.3.98.3" evidence="14"/>
<comment type="catalytic activity">
    <reaction evidence="13 14">
        <text>coproporphyrinogen III + 2 S-adenosyl-L-methionine = protoporphyrinogen IX + 2 5'-deoxyadenosine + 2 L-methionine + 2 CO2</text>
        <dbReference type="Rhea" id="RHEA:15425"/>
        <dbReference type="ChEBI" id="CHEBI:16526"/>
        <dbReference type="ChEBI" id="CHEBI:17319"/>
        <dbReference type="ChEBI" id="CHEBI:57307"/>
        <dbReference type="ChEBI" id="CHEBI:57309"/>
        <dbReference type="ChEBI" id="CHEBI:57844"/>
        <dbReference type="ChEBI" id="CHEBI:59789"/>
        <dbReference type="EC" id="1.3.98.3"/>
    </reaction>
</comment>
<gene>
    <name evidence="18" type="primary">hemN</name>
    <name evidence="18" type="ORF">CYJ96_07315</name>
</gene>
<evidence type="ECO:0000256" key="1">
    <source>
        <dbReference type="ARBA" id="ARBA00004496"/>
    </source>
</evidence>
<evidence type="ECO:0000256" key="10">
    <source>
        <dbReference type="ARBA" id="ARBA00023004"/>
    </source>
</evidence>
<dbReference type="SFLD" id="SFLDG01082">
    <property type="entry name" value="B12-binding_domain_containing"/>
    <property type="match status" value="1"/>
</dbReference>
<dbReference type="AlphaFoldDB" id="A0A2I1RHR6"/>
<dbReference type="GO" id="GO:0046872">
    <property type="term" value="F:metal ion binding"/>
    <property type="evidence" value="ECO:0007669"/>
    <property type="project" value="UniProtKB-KW"/>
</dbReference>
<dbReference type="SMART" id="SM00729">
    <property type="entry name" value="Elp3"/>
    <property type="match status" value="1"/>
</dbReference>
<evidence type="ECO:0000256" key="9">
    <source>
        <dbReference type="ARBA" id="ARBA00023002"/>
    </source>
</evidence>
<keyword evidence="7 14" id="KW-0949">S-adenosyl-L-methionine</keyword>
<dbReference type="GO" id="GO:0051539">
    <property type="term" value="F:4 iron, 4 sulfur cluster binding"/>
    <property type="evidence" value="ECO:0007669"/>
    <property type="project" value="UniProtKB-KW"/>
</dbReference>
<evidence type="ECO:0000259" key="17">
    <source>
        <dbReference type="PROSITE" id="PS51918"/>
    </source>
</evidence>
<evidence type="ECO:0000256" key="13">
    <source>
        <dbReference type="ARBA" id="ARBA00048321"/>
    </source>
</evidence>
<dbReference type="SFLD" id="SFLDG01065">
    <property type="entry name" value="anaerobic_coproporphyrinogen-I"/>
    <property type="match status" value="1"/>
</dbReference>
<dbReference type="InterPro" id="IPR058240">
    <property type="entry name" value="rSAM_sf"/>
</dbReference>
<dbReference type="Gene3D" id="1.10.10.920">
    <property type="match status" value="1"/>
</dbReference>
<dbReference type="GO" id="GO:0005737">
    <property type="term" value="C:cytoplasm"/>
    <property type="evidence" value="ECO:0007669"/>
    <property type="project" value="UniProtKB-SubCell"/>
</dbReference>
<evidence type="ECO:0000256" key="7">
    <source>
        <dbReference type="ARBA" id="ARBA00022691"/>
    </source>
</evidence>
<dbReference type="RefSeq" id="WP_101964496.1">
    <property type="nucleotide sequence ID" value="NZ_JAHXOB010000007.1"/>
</dbReference>
<proteinExistence type="inferred from homology"/>
<dbReference type="PANTHER" id="PTHR13932:SF6">
    <property type="entry name" value="OXYGEN-INDEPENDENT COPROPORPHYRINOGEN III OXIDASE"/>
    <property type="match status" value="1"/>
</dbReference>
<dbReference type="EMBL" id="PKJS01000008">
    <property type="protein sequence ID" value="PKZ68672.1"/>
    <property type="molecule type" value="Genomic_DNA"/>
</dbReference>
<keyword evidence="10 14" id="KW-0408">Iron</keyword>
<keyword evidence="11 14" id="KW-0411">Iron-sulfur</keyword>
<dbReference type="Pfam" id="PF04055">
    <property type="entry name" value="Radical_SAM"/>
    <property type="match status" value="1"/>
</dbReference>
<comment type="subunit">
    <text evidence="4">Monomer.</text>
</comment>
<protein>
    <recommendedName>
        <fullName evidence="14">Coproporphyrinogen-III oxidase</fullName>
        <ecNumber evidence="14">1.3.98.3</ecNumber>
    </recommendedName>
</protein>
<keyword evidence="5 14" id="KW-0004">4Fe-4S</keyword>
<keyword evidence="9 14" id="KW-0560">Oxidoreductase</keyword>
<dbReference type="InterPro" id="IPR006638">
    <property type="entry name" value="Elp3/MiaA/NifB-like_rSAM"/>
</dbReference>
<feature type="binding site" evidence="15">
    <location>
        <position position="146"/>
    </location>
    <ligand>
        <name>S-adenosyl-L-methionine</name>
        <dbReference type="ChEBI" id="CHEBI:59789"/>
        <label>1</label>
    </ligand>
</feature>
<feature type="binding site" evidence="15">
    <location>
        <position position="279"/>
    </location>
    <ligand>
        <name>S-adenosyl-L-methionine</name>
        <dbReference type="ChEBI" id="CHEBI:59789"/>
        <label>2</label>
    </ligand>
</feature>
<dbReference type="Proteomes" id="UP000234914">
    <property type="component" value="Unassembled WGS sequence"/>
</dbReference>
<dbReference type="InterPro" id="IPR007197">
    <property type="entry name" value="rSAM"/>
</dbReference>
<dbReference type="InterPro" id="IPR010723">
    <property type="entry name" value="HemN_C"/>
</dbReference>
<dbReference type="PANTHER" id="PTHR13932">
    <property type="entry name" value="COPROPORPHYRINIGEN III OXIDASE"/>
    <property type="match status" value="1"/>
</dbReference>
<feature type="binding site" evidence="15">
    <location>
        <position position="245"/>
    </location>
    <ligand>
        <name>S-adenosyl-L-methionine</name>
        <dbReference type="ChEBI" id="CHEBI:59789"/>
        <label>2</label>
    </ligand>
</feature>
<evidence type="ECO:0000256" key="15">
    <source>
        <dbReference type="PIRSR" id="PIRSR000167-1"/>
    </source>
</evidence>
<keyword evidence="12 14" id="KW-0627">Porphyrin biosynthesis</keyword>
<evidence type="ECO:0000256" key="3">
    <source>
        <dbReference type="ARBA" id="ARBA00005493"/>
    </source>
</evidence>
<comment type="pathway">
    <text evidence="2 14">Porphyrin-containing compound metabolism; protoporphyrin-IX biosynthesis; protoporphyrinogen-IX from coproporphyrinogen-III (AdoMet route): step 1/1.</text>
</comment>
<evidence type="ECO:0000256" key="14">
    <source>
        <dbReference type="PIRNR" id="PIRNR000167"/>
    </source>
</evidence>
<evidence type="ECO:0000256" key="8">
    <source>
        <dbReference type="ARBA" id="ARBA00022723"/>
    </source>
</evidence>
<dbReference type="UniPathway" id="UPA00251">
    <property type="reaction ID" value="UER00323"/>
</dbReference>
<dbReference type="CDD" id="cd01335">
    <property type="entry name" value="Radical_SAM"/>
    <property type="match status" value="1"/>
</dbReference>
<evidence type="ECO:0000256" key="16">
    <source>
        <dbReference type="PIRSR" id="PIRSR000167-2"/>
    </source>
</evidence>
<feature type="binding site" evidence="15">
    <location>
        <position position="365"/>
    </location>
    <ligand>
        <name>S-adenosyl-L-methionine</name>
        <dbReference type="ChEBI" id="CHEBI:59789"/>
        <label>1</label>
    </ligand>
</feature>
<evidence type="ECO:0000256" key="4">
    <source>
        <dbReference type="ARBA" id="ARBA00011245"/>
    </source>
</evidence>
<evidence type="ECO:0000256" key="2">
    <source>
        <dbReference type="ARBA" id="ARBA00004785"/>
    </source>
</evidence>
<name>A0A2I1RHR6_FAUOS</name>
<feature type="binding site" evidence="15">
    <location>
        <position position="181"/>
    </location>
    <ligand>
        <name>S-adenosyl-L-methionine</name>
        <dbReference type="ChEBI" id="CHEBI:59789"/>
        <label>1</label>
    </ligand>
</feature>
<sequence length="492" mass="56024">MTDQTRPLSDSELPTFDRPVEIIENPYANANRSYTTQTHLFNEAIINKYNRSGPRYTSYPTALEFVPIADGMEARVLAEKDPREPVSLYFHIPFCRHLCYYCGCNKIITKKNSDSGDYLAYLFAEIRHKRSLMQGDPIVEQVHFGGGTPTFLTDDELVKLWNFLQTQFTFSDKPTADYSIEIDPRELRPTTLEILRGLGFNRVSFGVQDLQEKVQIAVNRVQSEEMIRGVMTEARRLGFHSINIDLIYGLPHQTVDSMRNTVERIIAISPDRLSVFNYAHLPERFKGQRQINEADLPSPADKLTMLGNTIHALTDAGYQYIGIDHFAKPDDELAIAQREGKLHRNFQGYTTHGNCDLLGFGVSSISQIGLHILQNPTDLSDYQNLINAGKLPAVKVISARLPDLLRRYVIMNLLCHDYIDFKDVNARFSIDPMTYFIDEIRQLGEMQADKLVDMDAKGIRVLPKGRLLGRNVAMVFDTYLASKEGNRFSKVI</sequence>
<dbReference type="GO" id="GO:0051989">
    <property type="term" value="F:coproporphyrinogen dehydrogenase activity"/>
    <property type="evidence" value="ECO:0007669"/>
    <property type="project" value="UniProtKB-EC"/>
</dbReference>
<comment type="subcellular location">
    <subcellularLocation>
        <location evidence="1 14">Cytoplasm</location>
    </subcellularLocation>
</comment>
<comment type="similarity">
    <text evidence="3 14">Belongs to the anaerobic coproporphyrinogen-III oxidase family.</text>
</comment>
<dbReference type="SFLD" id="SFLDF00277">
    <property type="entry name" value="oxygen-independent_coproporphy"/>
    <property type="match status" value="1"/>
</dbReference>
<comment type="cofactor">
    <cofactor evidence="14 16">
        <name>[4Fe-4S] cluster</name>
        <dbReference type="ChEBI" id="CHEBI:49883"/>
    </cofactor>
    <text evidence="14 16">Binds 1 [4Fe-4S] cluster. The cluster is coordinated with 3 cysteines and an exchangeable S-adenosyl-L-methionine.</text>
</comment>
<dbReference type="FunFam" id="1.10.10.920:FF:000001">
    <property type="entry name" value="Coproporphyrinogen-III oxidase"/>
    <property type="match status" value="1"/>
</dbReference>
<dbReference type="PROSITE" id="PS51918">
    <property type="entry name" value="RADICAL_SAM"/>
    <property type="match status" value="1"/>
</dbReference>
<dbReference type="Pfam" id="PF06969">
    <property type="entry name" value="HemN_C"/>
    <property type="match status" value="1"/>
</dbReference>
<evidence type="ECO:0000256" key="5">
    <source>
        <dbReference type="ARBA" id="ARBA00022485"/>
    </source>
</evidence>
<feature type="binding site" evidence="15">
    <location>
        <position position="208"/>
    </location>
    <ligand>
        <name>S-adenosyl-L-methionine</name>
        <dbReference type="ChEBI" id="CHEBI:59789"/>
        <label>2</label>
    </ligand>
</feature>
<dbReference type="Gene3D" id="3.30.750.200">
    <property type="match status" value="1"/>
</dbReference>
<dbReference type="InterPro" id="IPR004558">
    <property type="entry name" value="Coprogen_oxidase_HemN"/>
</dbReference>
<feature type="binding site" evidence="16">
    <location>
        <position position="99"/>
    </location>
    <ligand>
        <name>[4Fe-4S] cluster</name>
        <dbReference type="ChEBI" id="CHEBI:49883"/>
        <note>4Fe-4S-S-AdoMet</note>
    </ligand>
</feature>
<feature type="binding site" evidence="15">
    <location>
        <begin position="147"/>
        <end position="148"/>
    </location>
    <ligand>
        <name>S-adenosyl-L-methionine</name>
        <dbReference type="ChEBI" id="CHEBI:59789"/>
        <label>2</label>
    </ligand>
</feature>
<feature type="binding site" evidence="15">
    <location>
        <position position="220"/>
    </location>
    <ligand>
        <name>S-adenosyl-L-methionine</name>
        <dbReference type="ChEBI" id="CHEBI:59789"/>
        <label>2</label>
    </ligand>
</feature>
<feature type="binding site" evidence="16">
    <location>
        <position position="95"/>
    </location>
    <ligand>
        <name>[4Fe-4S] cluster</name>
        <dbReference type="ChEBI" id="CHEBI:49883"/>
        <note>4Fe-4S-S-AdoMet</note>
    </ligand>
</feature>
<keyword evidence="6 14" id="KW-0963">Cytoplasm</keyword>
<dbReference type="GO" id="GO:0004109">
    <property type="term" value="F:coproporphyrinogen oxidase activity"/>
    <property type="evidence" value="ECO:0007669"/>
    <property type="project" value="InterPro"/>
</dbReference>
<feature type="binding site" evidence="16">
    <location>
        <position position="102"/>
    </location>
    <ligand>
        <name>[4Fe-4S] cluster</name>
        <dbReference type="ChEBI" id="CHEBI:49883"/>
        <note>4Fe-4S-S-AdoMet</note>
    </ligand>
</feature>
<keyword evidence="8 14" id="KW-0479">Metal-binding</keyword>
<comment type="caution">
    <text evidence="18">The sequence shown here is derived from an EMBL/GenBank/DDBJ whole genome shotgun (WGS) entry which is preliminary data.</text>
</comment>
<evidence type="ECO:0000313" key="19">
    <source>
        <dbReference type="Proteomes" id="UP000234914"/>
    </source>
</evidence>
<feature type="binding site" evidence="15">
    <location>
        <begin position="101"/>
        <end position="103"/>
    </location>
    <ligand>
        <name>S-adenosyl-L-methionine</name>
        <dbReference type="ChEBI" id="CHEBI:59789"/>
        <label>2</label>
    </ligand>
</feature>
<evidence type="ECO:0000256" key="12">
    <source>
        <dbReference type="ARBA" id="ARBA00023244"/>
    </source>
</evidence>
<evidence type="ECO:0000256" key="6">
    <source>
        <dbReference type="ARBA" id="ARBA00022490"/>
    </source>
</evidence>
<organism evidence="18 19">
    <name type="scientific">Faucicola osloensis</name>
    <name type="common">Moraxella osloensis</name>
    <dbReference type="NCBI Taxonomy" id="34062"/>
    <lineage>
        <taxon>Bacteria</taxon>
        <taxon>Pseudomonadati</taxon>
        <taxon>Pseudomonadota</taxon>
        <taxon>Gammaproteobacteria</taxon>
        <taxon>Moraxellales</taxon>
        <taxon>Moraxellaceae</taxon>
        <taxon>Faucicola</taxon>
    </lineage>
</organism>
<dbReference type="PIRSF" id="PIRSF000167">
    <property type="entry name" value="HemN"/>
    <property type="match status" value="1"/>
</dbReference>
<evidence type="ECO:0000313" key="18">
    <source>
        <dbReference type="EMBL" id="PKZ68672.1"/>
    </source>
</evidence>
<dbReference type="SFLD" id="SFLDS00029">
    <property type="entry name" value="Radical_SAM"/>
    <property type="match status" value="1"/>
</dbReference>